<dbReference type="InterPro" id="IPR013783">
    <property type="entry name" value="Ig-like_fold"/>
</dbReference>
<dbReference type="SMART" id="SM01360">
    <property type="entry name" value="A2M"/>
    <property type="match status" value="1"/>
</dbReference>
<dbReference type="SMART" id="SM01359">
    <property type="entry name" value="A2M_N_2"/>
    <property type="match status" value="1"/>
</dbReference>
<protein>
    <recommendedName>
        <fullName evidence="10">CD109 antigen-like</fullName>
    </recommendedName>
</protein>
<dbReference type="Pfam" id="PF07678">
    <property type="entry name" value="TED_complement"/>
    <property type="match status" value="1"/>
</dbReference>
<evidence type="ECO:0000256" key="1">
    <source>
        <dbReference type="ARBA" id="ARBA00022729"/>
    </source>
</evidence>
<dbReference type="SMART" id="SM01361">
    <property type="entry name" value="A2M_recep"/>
    <property type="match status" value="1"/>
</dbReference>
<dbReference type="Pfam" id="PF01835">
    <property type="entry name" value="MG2"/>
    <property type="match status" value="1"/>
</dbReference>
<dbReference type="Gene3D" id="2.60.40.10">
    <property type="entry name" value="Immunoglobulins"/>
    <property type="match status" value="2"/>
</dbReference>
<evidence type="ECO:0000259" key="7">
    <source>
        <dbReference type="SMART" id="SM01361"/>
    </source>
</evidence>
<dbReference type="SMART" id="SM01419">
    <property type="entry name" value="Thiol-ester_cl"/>
    <property type="match status" value="1"/>
</dbReference>
<evidence type="ECO:0008006" key="10">
    <source>
        <dbReference type="Google" id="ProtNLM"/>
    </source>
</evidence>
<accession>A0AAW0NSG9</accession>
<feature type="domain" description="Alpha-macroglobulin receptor-binding" evidence="7">
    <location>
        <begin position="1191"/>
        <end position="1273"/>
    </location>
</feature>
<proteinExistence type="predicted"/>
<dbReference type="InterPro" id="IPR047565">
    <property type="entry name" value="Alpha-macroglob_thiol-ester_cl"/>
</dbReference>
<feature type="chain" id="PRO_5043979334" description="CD109 antigen-like" evidence="4">
    <location>
        <begin position="24"/>
        <end position="1355"/>
    </location>
</feature>
<dbReference type="PANTHER" id="PTHR11412">
    <property type="entry name" value="MACROGLOBULIN / COMPLEMENT"/>
    <property type="match status" value="1"/>
</dbReference>
<feature type="signal peptide" evidence="4">
    <location>
        <begin position="1"/>
        <end position="23"/>
    </location>
</feature>
<name>A0AAW0NSG9_9GOBI</name>
<dbReference type="InterPro" id="IPR002890">
    <property type="entry name" value="MG2"/>
</dbReference>
<feature type="domain" description="Alpha-2-macroglobulin" evidence="6">
    <location>
        <begin position="594"/>
        <end position="683"/>
    </location>
</feature>
<dbReference type="InterPro" id="IPR009048">
    <property type="entry name" value="A-macroglobulin_rcpt-bd"/>
</dbReference>
<feature type="domain" description="Alpha-2-macroglobulin bait region" evidence="5">
    <location>
        <begin position="431"/>
        <end position="551"/>
    </location>
</feature>
<dbReference type="SUPFAM" id="SSF48239">
    <property type="entry name" value="Terpenoid cyclases/Protein prenyltransferases"/>
    <property type="match status" value="1"/>
</dbReference>
<dbReference type="InterPro" id="IPR036595">
    <property type="entry name" value="A-macroglobulin_rcpt-bd_sf"/>
</dbReference>
<dbReference type="SUPFAM" id="SSF49410">
    <property type="entry name" value="Alpha-macroglobulin receptor domain"/>
    <property type="match status" value="1"/>
</dbReference>
<dbReference type="PANTHER" id="PTHR11412:SF136">
    <property type="entry name" value="CD109 ANTIGEN"/>
    <property type="match status" value="1"/>
</dbReference>
<organism evidence="8 9">
    <name type="scientific">Mugilogobius chulae</name>
    <name type="common">yellowstripe goby</name>
    <dbReference type="NCBI Taxonomy" id="88201"/>
    <lineage>
        <taxon>Eukaryota</taxon>
        <taxon>Metazoa</taxon>
        <taxon>Chordata</taxon>
        <taxon>Craniata</taxon>
        <taxon>Vertebrata</taxon>
        <taxon>Euteleostomi</taxon>
        <taxon>Actinopterygii</taxon>
        <taxon>Neopterygii</taxon>
        <taxon>Teleostei</taxon>
        <taxon>Neoteleostei</taxon>
        <taxon>Acanthomorphata</taxon>
        <taxon>Gobiaria</taxon>
        <taxon>Gobiiformes</taxon>
        <taxon>Gobioidei</taxon>
        <taxon>Gobiidae</taxon>
        <taxon>Gobionellinae</taxon>
        <taxon>Mugilogobius</taxon>
    </lineage>
</organism>
<dbReference type="Gene3D" id="2.60.40.1930">
    <property type="match status" value="3"/>
</dbReference>
<dbReference type="GO" id="GO:0004866">
    <property type="term" value="F:endopeptidase inhibitor activity"/>
    <property type="evidence" value="ECO:0007669"/>
    <property type="project" value="InterPro"/>
</dbReference>
<keyword evidence="1 4" id="KW-0732">Signal</keyword>
<evidence type="ECO:0000259" key="6">
    <source>
        <dbReference type="SMART" id="SM01360"/>
    </source>
</evidence>
<keyword evidence="3" id="KW-1015">Disulfide bond</keyword>
<gene>
    <name evidence="8" type="ORF">WMY93_017406</name>
</gene>
<dbReference type="PROSITE" id="PS00477">
    <property type="entry name" value="ALPHA_2_MACROGLOBULIN"/>
    <property type="match status" value="1"/>
</dbReference>
<dbReference type="Pfam" id="PF07677">
    <property type="entry name" value="A2M_recep"/>
    <property type="match status" value="1"/>
</dbReference>
<evidence type="ECO:0000256" key="2">
    <source>
        <dbReference type="ARBA" id="ARBA00022966"/>
    </source>
</evidence>
<reference evidence="9" key="1">
    <citation type="submission" date="2024-04" db="EMBL/GenBank/DDBJ databases">
        <title>Salinicola lusitanus LLJ914,a marine bacterium isolated from the Okinawa Trough.</title>
        <authorList>
            <person name="Li J."/>
        </authorList>
    </citation>
    <scope>NUCLEOTIDE SEQUENCE [LARGE SCALE GENOMIC DNA]</scope>
</reference>
<dbReference type="Pfam" id="PF00207">
    <property type="entry name" value="A2M"/>
    <property type="match status" value="1"/>
</dbReference>
<comment type="caution">
    <text evidence="8">The sequence shown here is derived from an EMBL/GenBank/DDBJ whole genome shotgun (WGS) entry which is preliminary data.</text>
</comment>
<evidence type="ECO:0000259" key="5">
    <source>
        <dbReference type="SMART" id="SM01359"/>
    </source>
</evidence>
<dbReference type="EMBL" id="JBBPFD010000012">
    <property type="protein sequence ID" value="KAK7904799.1"/>
    <property type="molecule type" value="Genomic_DNA"/>
</dbReference>
<sequence length="1355" mass="148889">MAWLYRIGLCLGIIGLNTPVSHQQSPSSLFLISVPEQIHAGMSTSLAVTVLANFSVRVTAEVAQGNVKIEKSEDFTKDMTGLLSLPPIYNSSLRSPFTLTVKGYKGDEVIFTNTTNIAFSPRNLTTFIQTDRPRYQPGDHFRVRVVSVYLDNYPYNGKVELNINNPSGTTVDSTQFSGNNGIIVRDLTLPQAAPLGRWTVTTTINGLTDDVTFLVEHFDDPVFDVLINTPSYVLSNEDISGSVRALYPSGQPVHGSVNVTLTLIYGSAQFHFSKDTLHPLNAMVQSGKDVMIHIHAAVTVNSTVNRGVEVTKQVEVQVSSEKYHLTLHDYPQALKPGMEFFAKLKITRFDQRSLSSAEMSEPALIEIVQRTSTNPSILSVFTYPVLEDGIVHLSFRLQAEVEELILQARFQSNSVPLTLTNVHQSPSGSYIQISPINSTQIGTSAQITLESSVQPNSLHYVVRSRGQVVAAGRKQFGSFTLTPTAAWIPQACVTVYCVLADGEIMSDTADILVKQQPQVTLSVTGPESGSGVGIVIMGTDDSAPDASINFEMELKCSVRMLTNGKLYNLQLFDGSIQADMIEKYWYQFIDGSESLLWLDATMSDTTWNSEKITVPDGVNSLRAAAFVMSQRDGLSFTSQKLSVIKDFSLSLSVPPFLIRGEEIVLEVNIINHLQRNLEVILLLAESDAFQFVMAERGGLSVVNAQKLTLGSHVSAKAMFPIRVTALGEVDISVDAVSADASESLVWTVFVKPEGVEESVSENLFLEPPPTVNNYSISAAFSFPAGVIADTRRAQLAIGGDILALSMNQLDSLVDLPVGCGEQNMVHFAPSIYILRYMEASGLDDAGIRMKAMKHLEEGYQRQLSYQRMDGSFGAFGSSDISGSTWLTAFVVKCFQQAQSYITVDQNVLTRARDWLLNHQTTDGEFREMGTAMHTEMQAGLDNGQVALTAYVLITLLEDQTTVGRYSDQVLRAQAYLENKISTGIVSNYSLSLTAYALMLASSSYASKALTELNRRADTQDGTSIWMSSGSSVSHNQPHSVQIEMAAYLLMAFYKNADIEDTVIALQALANFAAFSGSNAIDLKCRISSPTTPFSSIFHINSTNYRQYQSQEIIADNDFELNIHMEGSGFATFQMNLFYNMESKTFSENLQRIMNEEAFSMNVEVYSQGDDYDRLHLSICMKLKDTYTVSKTGMAILDVAMLSGFTISPGATAPTDLIPKTEILADKIILYFHTLNTTEICVTLPLIRIYKVARTQDAVVRVYDYYEPSDEKSYPDIQLDDLRTMGSCAFCGEDCELCQPGLSIIVSVVPVQMTSPGKITMTTNFTGGDPKVLLVSWPSVGVASTKRKEVFNSPVM</sequence>
<evidence type="ECO:0000313" key="9">
    <source>
        <dbReference type="Proteomes" id="UP001460270"/>
    </source>
</evidence>
<keyword evidence="9" id="KW-1185">Reference proteome</keyword>
<evidence type="ECO:0000313" key="8">
    <source>
        <dbReference type="EMBL" id="KAK7904799.1"/>
    </source>
</evidence>
<dbReference type="Proteomes" id="UP001460270">
    <property type="component" value="Unassembled WGS sequence"/>
</dbReference>
<dbReference type="Pfam" id="PF07703">
    <property type="entry name" value="A2M_BRD"/>
    <property type="match status" value="1"/>
</dbReference>
<dbReference type="InterPro" id="IPR008930">
    <property type="entry name" value="Terpenoid_cyclase/PrenylTrfase"/>
</dbReference>
<evidence type="ECO:0000256" key="4">
    <source>
        <dbReference type="SAM" id="SignalP"/>
    </source>
</evidence>
<dbReference type="Gene3D" id="6.20.50.160">
    <property type="match status" value="1"/>
</dbReference>
<dbReference type="Gene3D" id="2.60.40.690">
    <property type="entry name" value="Alpha-macroglobulin, receptor-binding domain"/>
    <property type="match status" value="1"/>
</dbReference>
<dbReference type="Gene3D" id="1.50.10.20">
    <property type="match status" value="1"/>
</dbReference>
<dbReference type="InterPro" id="IPR011626">
    <property type="entry name" value="Alpha-macroglobulin_TED"/>
</dbReference>
<dbReference type="InterPro" id="IPR019742">
    <property type="entry name" value="MacrogloblnA2_CS"/>
</dbReference>
<dbReference type="Pfam" id="PF17791">
    <property type="entry name" value="MG3"/>
    <property type="match status" value="1"/>
</dbReference>
<dbReference type="InterPro" id="IPR011625">
    <property type="entry name" value="A2M_N_BRD"/>
</dbReference>
<dbReference type="InterPro" id="IPR041555">
    <property type="entry name" value="MG3"/>
</dbReference>
<dbReference type="Gene3D" id="2.60.40.1940">
    <property type="match status" value="1"/>
</dbReference>
<dbReference type="GO" id="GO:0005615">
    <property type="term" value="C:extracellular space"/>
    <property type="evidence" value="ECO:0007669"/>
    <property type="project" value="InterPro"/>
</dbReference>
<dbReference type="InterPro" id="IPR001599">
    <property type="entry name" value="Macroglobln_a2"/>
</dbReference>
<keyword evidence="2" id="KW-0882">Thioester bond</keyword>
<evidence type="ECO:0000256" key="3">
    <source>
        <dbReference type="ARBA" id="ARBA00023157"/>
    </source>
</evidence>
<dbReference type="Gene3D" id="2.60.120.1540">
    <property type="match status" value="1"/>
</dbReference>
<dbReference type="InterPro" id="IPR050473">
    <property type="entry name" value="A2M/Complement_sys"/>
</dbReference>